<dbReference type="SUPFAM" id="SSF109604">
    <property type="entry name" value="HD-domain/PDEase-like"/>
    <property type="match status" value="1"/>
</dbReference>
<organism evidence="2 3">
    <name type="scientific">Nonomuraea salmonea</name>
    <dbReference type="NCBI Taxonomy" id="46181"/>
    <lineage>
        <taxon>Bacteria</taxon>
        <taxon>Bacillati</taxon>
        <taxon>Actinomycetota</taxon>
        <taxon>Actinomycetes</taxon>
        <taxon>Streptosporangiales</taxon>
        <taxon>Streptosporangiaceae</taxon>
        <taxon>Nonomuraea</taxon>
    </lineage>
</organism>
<dbReference type="Pfam" id="PF01966">
    <property type="entry name" value="HD"/>
    <property type="match status" value="1"/>
</dbReference>
<dbReference type="InterPro" id="IPR003607">
    <property type="entry name" value="HD/PDEase_dom"/>
</dbReference>
<evidence type="ECO:0000313" key="3">
    <source>
        <dbReference type="Proteomes" id="UP001589568"/>
    </source>
</evidence>
<reference evidence="2 3" key="1">
    <citation type="submission" date="2024-09" db="EMBL/GenBank/DDBJ databases">
        <authorList>
            <person name="Sun Q."/>
            <person name="Mori K."/>
        </authorList>
    </citation>
    <scope>NUCLEOTIDE SEQUENCE [LARGE SCALE GENOMIC DNA]</scope>
    <source>
        <strain evidence="2 3">JCM 3324</strain>
    </source>
</reference>
<name>A0ABV5NSS4_9ACTN</name>
<keyword evidence="3" id="KW-1185">Reference proteome</keyword>
<gene>
    <name evidence="2" type="ORF">ACFFR3_28035</name>
</gene>
<dbReference type="PANTHER" id="PTHR35569">
    <property type="entry name" value="CYANAMIDE HYDRATASE DDI2-RELATED"/>
    <property type="match status" value="1"/>
</dbReference>
<protein>
    <submittedName>
        <fullName evidence="2">HD domain-containing protein</fullName>
    </submittedName>
</protein>
<dbReference type="RefSeq" id="WP_364376419.1">
    <property type="nucleotide sequence ID" value="NZ_JBHMCF010000034.1"/>
</dbReference>
<accession>A0ABV5NSS4</accession>
<dbReference type="EMBL" id="JBHMCF010000034">
    <property type="protein sequence ID" value="MFB9473366.1"/>
    <property type="molecule type" value="Genomic_DNA"/>
</dbReference>
<sequence>MPHLLAARCSTGIARHGMLVHVKLDDLVIPDTPACRGALEVATRYHSPSLLNHSIRAYLWAAAYAQDNGIAFDAELLYVAAMLHDIGLVAEYDSHTVPYEEAGGHVAWAFCAGAGWSPERRDRAAEVIVRHMWDEVPVEEDPEGHLLELSTGMDISGRNTSDIPALVRQEVLERYPRLEIAKEFSVCVADQGARKPSSFAARFVRNGIVDRIIHNPLDG</sequence>
<evidence type="ECO:0000313" key="2">
    <source>
        <dbReference type="EMBL" id="MFB9473366.1"/>
    </source>
</evidence>
<dbReference type="Proteomes" id="UP001589568">
    <property type="component" value="Unassembled WGS sequence"/>
</dbReference>
<evidence type="ECO:0000259" key="1">
    <source>
        <dbReference type="SMART" id="SM00471"/>
    </source>
</evidence>
<dbReference type="SMART" id="SM00471">
    <property type="entry name" value="HDc"/>
    <property type="match status" value="1"/>
</dbReference>
<dbReference type="Gene3D" id="1.10.3210.10">
    <property type="entry name" value="Hypothetical protein af1432"/>
    <property type="match status" value="1"/>
</dbReference>
<proteinExistence type="predicted"/>
<dbReference type="InterPro" id="IPR006674">
    <property type="entry name" value="HD_domain"/>
</dbReference>
<dbReference type="PANTHER" id="PTHR35569:SF1">
    <property type="entry name" value="CYANAMIDE HYDRATASE DDI2-RELATED"/>
    <property type="match status" value="1"/>
</dbReference>
<comment type="caution">
    <text evidence="2">The sequence shown here is derived from an EMBL/GenBank/DDBJ whole genome shotgun (WGS) entry which is preliminary data.</text>
</comment>
<feature type="domain" description="HD/PDEase" evidence="1">
    <location>
        <begin position="46"/>
        <end position="122"/>
    </location>
</feature>
<dbReference type="CDD" id="cd00077">
    <property type="entry name" value="HDc"/>
    <property type="match status" value="1"/>
</dbReference>